<organism evidence="3 5">
    <name type="scientific">Xenorhabdus budapestensis</name>
    <dbReference type="NCBI Taxonomy" id="290110"/>
    <lineage>
        <taxon>Bacteria</taxon>
        <taxon>Pseudomonadati</taxon>
        <taxon>Pseudomonadota</taxon>
        <taxon>Gammaproteobacteria</taxon>
        <taxon>Enterobacterales</taxon>
        <taxon>Morganellaceae</taxon>
        <taxon>Xenorhabdus</taxon>
    </lineage>
</organism>
<evidence type="ECO:0000259" key="2">
    <source>
        <dbReference type="Pfam" id="PF00975"/>
    </source>
</evidence>
<dbReference type="Proteomes" id="UP000665047">
    <property type="component" value="Chromosome"/>
</dbReference>
<dbReference type="PANTHER" id="PTHR11487">
    <property type="entry name" value="THIOESTERASE"/>
    <property type="match status" value="1"/>
</dbReference>
<gene>
    <name evidence="4" type="ORF">HGO23_10985</name>
    <name evidence="3" type="ORF">Xbud_02093</name>
</gene>
<dbReference type="GO" id="GO:0008610">
    <property type="term" value="P:lipid biosynthetic process"/>
    <property type="evidence" value="ECO:0007669"/>
    <property type="project" value="TreeGrafter"/>
</dbReference>
<evidence type="ECO:0000313" key="6">
    <source>
        <dbReference type="Proteomes" id="UP000665047"/>
    </source>
</evidence>
<dbReference type="InterPro" id="IPR001031">
    <property type="entry name" value="Thioesterase"/>
</dbReference>
<dbReference type="Pfam" id="PF00975">
    <property type="entry name" value="Thioesterase"/>
    <property type="match status" value="1"/>
</dbReference>
<dbReference type="EMBL" id="CP072455">
    <property type="protein sequence ID" value="QTL38444.1"/>
    <property type="molecule type" value="Genomic_DNA"/>
</dbReference>
<dbReference type="RefSeq" id="WP_099135988.1">
    <property type="nucleotide sequence ID" value="NZ_CAWNNJ010000163.1"/>
</dbReference>
<dbReference type="Gene3D" id="3.40.50.1820">
    <property type="entry name" value="alpha/beta hydrolase"/>
    <property type="match status" value="1"/>
</dbReference>
<dbReference type="EMBL" id="NIBS01000009">
    <property type="protein sequence ID" value="PHM27784.1"/>
    <property type="molecule type" value="Genomic_DNA"/>
</dbReference>
<feature type="domain" description="Thioesterase" evidence="2">
    <location>
        <begin position="18"/>
        <end position="241"/>
    </location>
</feature>
<reference evidence="3 5" key="1">
    <citation type="journal article" date="2017" name="Nat. Microbiol.">
        <title>Natural product diversity associated with the nematode symbionts Photorhabdus and Xenorhabdus.</title>
        <authorList>
            <person name="Tobias N.J."/>
            <person name="Wolff H."/>
            <person name="Djahanschiri B."/>
            <person name="Grundmann F."/>
            <person name="Kronenwerth M."/>
            <person name="Shi Y.M."/>
            <person name="Simonyi S."/>
            <person name="Grun P."/>
            <person name="Shapiro-Ilan D."/>
            <person name="Pidot S.J."/>
            <person name="Stinear T.P."/>
            <person name="Ebersberger I."/>
            <person name="Bode H.B."/>
        </authorList>
    </citation>
    <scope>NUCLEOTIDE SEQUENCE [LARGE SCALE GENOMIC DNA]</scope>
    <source>
        <strain evidence="3 5">DSM 16342</strain>
    </source>
</reference>
<dbReference type="SUPFAM" id="SSF53474">
    <property type="entry name" value="alpha/beta-Hydrolases"/>
    <property type="match status" value="1"/>
</dbReference>
<name>A0A2D0J0H6_XENBU</name>
<dbReference type="Proteomes" id="UP000225833">
    <property type="component" value="Unassembled WGS sequence"/>
</dbReference>
<reference evidence="4 6" key="2">
    <citation type="submission" date="2021-03" db="EMBL/GenBank/DDBJ databases">
        <title>Complete Genome Sequence Data of Xenorhabdus budapestensis strain C72, a Candidate Biological Control Agent, from China.</title>
        <authorList>
            <person name="LI B."/>
            <person name="WANG S."/>
            <person name="QIU D."/>
        </authorList>
    </citation>
    <scope>NUCLEOTIDE SEQUENCE [LARGE SCALE GENOMIC DNA]</scope>
    <source>
        <strain evidence="4 6">C-7-2</strain>
    </source>
</reference>
<evidence type="ECO:0000256" key="1">
    <source>
        <dbReference type="ARBA" id="ARBA00007169"/>
    </source>
</evidence>
<keyword evidence="6" id="KW-1185">Reference proteome</keyword>
<sequence>MTDSILYPAFERAEAKVQLVFLHHAGGSSFSYLQLSQRLSGFIEAYCMELAGRGSRFLQPFQTDAETVISDLLASIKRLKLGEDKPLLLFGHSLGAELAYHIARRLKSEAPEKKLGLILSARGTSAPDDLRNEALSEAEIIDLLEEFEETPQDVFTHPELRKYVVDAMRSDLRLLASLSRLPKPVINCQTYVIGADHDEHVPVPWLAQWREIFTTPVTQKVFAGEHFYLFSSDEVIDWIEERARELVA</sequence>
<dbReference type="InterPro" id="IPR029058">
    <property type="entry name" value="AB_hydrolase_fold"/>
</dbReference>
<dbReference type="PANTHER" id="PTHR11487:SF0">
    <property type="entry name" value="S-ACYL FATTY ACID SYNTHASE THIOESTERASE, MEDIUM CHAIN"/>
    <property type="match status" value="1"/>
</dbReference>
<accession>A0A2D0J0H6</accession>
<dbReference type="OrthoDB" id="8480037at2"/>
<comment type="similarity">
    <text evidence="1">Belongs to the thioesterase family.</text>
</comment>
<dbReference type="AlphaFoldDB" id="A0A2D0J0H6"/>
<evidence type="ECO:0000313" key="3">
    <source>
        <dbReference type="EMBL" id="PHM27784.1"/>
    </source>
</evidence>
<dbReference type="InterPro" id="IPR012223">
    <property type="entry name" value="TEII"/>
</dbReference>
<protein>
    <submittedName>
        <fullName evidence="3 4">Thioesterase</fullName>
    </submittedName>
</protein>
<evidence type="ECO:0000313" key="4">
    <source>
        <dbReference type="EMBL" id="QTL38444.1"/>
    </source>
</evidence>
<evidence type="ECO:0000313" key="5">
    <source>
        <dbReference type="Proteomes" id="UP000225833"/>
    </source>
</evidence>
<proteinExistence type="inferred from homology"/>